<dbReference type="PANTHER" id="PTHR30401">
    <property type="entry name" value="TRNA 2-SELENOURIDINE SYNTHASE"/>
    <property type="match status" value="1"/>
</dbReference>
<dbReference type="SUPFAM" id="SSF52821">
    <property type="entry name" value="Rhodanese/Cell cycle control phosphatase"/>
    <property type="match status" value="1"/>
</dbReference>
<proteinExistence type="predicted"/>
<dbReference type="Pfam" id="PF26341">
    <property type="entry name" value="AAA_SelU"/>
    <property type="match status" value="1"/>
</dbReference>
<dbReference type="SMART" id="SM00450">
    <property type="entry name" value="RHOD"/>
    <property type="match status" value="1"/>
</dbReference>
<dbReference type="InterPro" id="IPR027417">
    <property type="entry name" value="P-loop_NTPase"/>
</dbReference>
<organism evidence="3 4">
    <name type="scientific">Paenibacillus taihuensis</name>
    <dbReference type="NCBI Taxonomy" id="1156355"/>
    <lineage>
        <taxon>Bacteria</taxon>
        <taxon>Bacillati</taxon>
        <taxon>Bacillota</taxon>
        <taxon>Bacilli</taxon>
        <taxon>Bacillales</taxon>
        <taxon>Paenibacillaceae</taxon>
        <taxon>Paenibacillus</taxon>
    </lineage>
</organism>
<dbReference type="SUPFAM" id="SSF52540">
    <property type="entry name" value="P-loop containing nucleoside triphosphate hydrolases"/>
    <property type="match status" value="1"/>
</dbReference>
<gene>
    <name evidence="3" type="ORF">A8990_101387</name>
</gene>
<dbReference type="GO" id="GO:0002098">
    <property type="term" value="P:tRNA wobble uridine modification"/>
    <property type="evidence" value="ECO:0007669"/>
    <property type="project" value="InterPro"/>
</dbReference>
<dbReference type="Gene3D" id="3.40.250.10">
    <property type="entry name" value="Rhodanese-like domain"/>
    <property type="match status" value="1"/>
</dbReference>
<dbReference type="Proteomes" id="UP000256304">
    <property type="component" value="Unassembled WGS sequence"/>
</dbReference>
<dbReference type="InterPro" id="IPR017582">
    <property type="entry name" value="SelU"/>
</dbReference>
<reference evidence="3 4" key="1">
    <citation type="submission" date="2018-08" db="EMBL/GenBank/DDBJ databases">
        <title>Genomic Encyclopedia of Type Strains, Phase III (KMG-III): the genomes of soil and plant-associated and newly described type strains.</title>
        <authorList>
            <person name="Whitman W."/>
        </authorList>
    </citation>
    <scope>NUCLEOTIDE SEQUENCE [LARGE SCALE GENOMIC DNA]</scope>
    <source>
        <strain evidence="3 4">CGMCC 1.10966</strain>
    </source>
</reference>
<dbReference type="InterPro" id="IPR001763">
    <property type="entry name" value="Rhodanese-like_dom"/>
</dbReference>
<accession>A0A3D9SS99</accession>
<dbReference type="RefSeq" id="WP_116187297.1">
    <property type="nucleotide sequence ID" value="NZ_QTTN01000001.1"/>
</dbReference>
<sequence>MFQDIAIEDLSALRQAGSLVTIDVRSPSEYADASIPGSLNIPLFNDEERAEIGTIYKQVSVQAAKERGLEIVSAKLPAFIKTFAQIPGKRAVFCWRGGMRSKTSATVLDLMGIRTYRLEGGYRAYRQWVVSRLEQMELTPPAFVLHGNTGTGKTAILRKLHEHSYPVLDIERLAGHRGSIFGNIGLKSHNQKTFDALMSDELDRLEHAPYFLMEAESKRVGKIVMPDRLVAKKEEGKHIWLELPLEARVTHLLEDYQPWEHQEECLQSFRLIKARIHTPIAAEIEWALQHEEYRMAIELLLVYYYDQRYAHSDTSYDMDNRTVIKAGSVEEAVTEIQQLLGGVSNA</sequence>
<evidence type="ECO:0000256" key="1">
    <source>
        <dbReference type="ARBA" id="ARBA00023266"/>
    </source>
</evidence>
<dbReference type="PROSITE" id="PS50206">
    <property type="entry name" value="RHODANESE_3"/>
    <property type="match status" value="1"/>
</dbReference>
<dbReference type="NCBIfam" id="TIGR03167">
    <property type="entry name" value="tRNA_sel_U_synt"/>
    <property type="match status" value="1"/>
</dbReference>
<keyword evidence="4" id="KW-1185">Reference proteome</keyword>
<comment type="caution">
    <text evidence="3">The sequence shown here is derived from an EMBL/GenBank/DDBJ whole genome shotgun (WGS) entry which is preliminary data.</text>
</comment>
<dbReference type="Gene3D" id="3.40.50.300">
    <property type="entry name" value="P-loop containing nucleotide triphosphate hydrolases"/>
    <property type="match status" value="1"/>
</dbReference>
<evidence type="ECO:0000313" key="3">
    <source>
        <dbReference type="EMBL" id="REE94591.1"/>
    </source>
</evidence>
<dbReference type="GO" id="GO:0043828">
    <property type="term" value="F:tRNA 2-selenouridine synthase activity"/>
    <property type="evidence" value="ECO:0007669"/>
    <property type="project" value="InterPro"/>
</dbReference>
<dbReference type="InterPro" id="IPR058840">
    <property type="entry name" value="AAA_SelU"/>
</dbReference>
<feature type="domain" description="Rhodanese" evidence="2">
    <location>
        <begin position="15"/>
        <end position="131"/>
    </location>
</feature>
<dbReference type="PANTHER" id="PTHR30401:SF0">
    <property type="entry name" value="TRNA 2-SELENOURIDINE SYNTHASE"/>
    <property type="match status" value="1"/>
</dbReference>
<dbReference type="NCBIfam" id="NF008750">
    <property type="entry name" value="PRK11784.1-2"/>
    <property type="match status" value="1"/>
</dbReference>
<dbReference type="InterPro" id="IPR036873">
    <property type="entry name" value="Rhodanese-like_dom_sf"/>
</dbReference>
<dbReference type="AlphaFoldDB" id="A0A3D9SS99"/>
<dbReference type="OrthoDB" id="9808735at2"/>
<keyword evidence="1" id="KW-0711">Selenium</keyword>
<evidence type="ECO:0000259" key="2">
    <source>
        <dbReference type="PROSITE" id="PS50206"/>
    </source>
</evidence>
<dbReference type="Pfam" id="PF00581">
    <property type="entry name" value="Rhodanese"/>
    <property type="match status" value="1"/>
</dbReference>
<protein>
    <submittedName>
        <fullName evidence="3">tRNA 2-selenouridine synthase</fullName>
    </submittedName>
</protein>
<name>A0A3D9SS99_9BACL</name>
<evidence type="ECO:0000313" key="4">
    <source>
        <dbReference type="Proteomes" id="UP000256304"/>
    </source>
</evidence>
<dbReference type="EMBL" id="QTTN01000001">
    <property type="protein sequence ID" value="REE94591.1"/>
    <property type="molecule type" value="Genomic_DNA"/>
</dbReference>